<comment type="caution">
    <text evidence="4">The sequence shown here is derived from an EMBL/GenBank/DDBJ whole genome shotgun (WGS) entry which is preliminary data.</text>
</comment>
<protein>
    <submittedName>
        <fullName evidence="4">LuxR C-terminal-related transcriptional regulator</fullName>
    </submittedName>
</protein>
<sequence>MPVRPGCAPAVFPRTGAVPPPRLFGRDDEVETLRAVLRKVHSGHQGSRAAGLHLFGEPGAGRTVLLDRAAELAGPDTPVLCCGGVAAEASTPYAGLQPLLIRLLPRLGTLSEKHRAAVAAALDGGPADPARVGLALLDLVATETAVSGPQLLLVDDTQWFDERSRVALFTATRRFHRAPVAVVLSTALPLGERLPRAAADSGLPPLAVPPLSEDAARALVLAAVGRSGPPGPPPEEVVRRLLDEAEGNPLVLLELCAALNEGELSGVLPLPEYLAPGRRLPELIGPSVRPRPAGTATLLLAAAAERTGSVPVLIEAATRLGVDGAAVLAEAERRGQLVVREQEVTFPRRILRSIVYHSASLDSRHAVHRALAEVLARHPDERVRHRAAATAGFDEEVAAELAAVGTRARRGGRPLAASDAYAAAAGLSGTSSARTRYLTEAAWCAWFAGCPARAQGLQSELRAVAETPAALAAASELQAVIDNANGLPRTAYHELLDSADGLAAGDPAAAADLLVMAGGCALTLGDRPGLLVVGEALGHLPLPADHPARRLGEALTELAHGRFPEGGGLAAASPHWLRQPGTRPWIWPPVVVPRLLGNAWRTSAALRRAGETVRSRAQFGALPMLVATVAGYDIADSLWYPTHADAVAARDLAEQLGQTGALVQLRAVLAWSAAICGRAEECRDAAEFVLAEAVPRGIGSAAAVAHWALALLAEAEGSPQEAAARLGNVVSPERAGHHFLIAQLVLPDLVGYLVRAGDREGARTALERYEHGILRDAPVLRSLWHRCQALLADDDAEAAGRHFAAALAEESPSLFDRARTLLLHGEWLRRQRRVIEARGELRAALDLFTFLEAWPWVEETRTELRAAGEATATGAAVPAARVELTPREREIVELAAQGLSNKEIGARLFLSVRTVGYHLHKIFPKFGITSRHQLRDLPPVAPVPGAAPSSVDT</sequence>
<dbReference type="Gene3D" id="1.10.10.10">
    <property type="entry name" value="Winged helix-like DNA-binding domain superfamily/Winged helix DNA-binding domain"/>
    <property type="match status" value="1"/>
</dbReference>
<dbReference type="PANTHER" id="PTHR16305">
    <property type="entry name" value="TESTICULAR SOLUBLE ADENYLYL CYCLASE"/>
    <property type="match status" value="1"/>
</dbReference>
<evidence type="ECO:0000313" key="5">
    <source>
        <dbReference type="Proteomes" id="UP001304298"/>
    </source>
</evidence>
<keyword evidence="5" id="KW-1185">Reference proteome</keyword>
<dbReference type="InterPro" id="IPR041664">
    <property type="entry name" value="AAA_16"/>
</dbReference>
<dbReference type="InterPro" id="IPR016032">
    <property type="entry name" value="Sig_transdc_resp-reg_C-effctor"/>
</dbReference>
<evidence type="ECO:0000313" key="4">
    <source>
        <dbReference type="EMBL" id="MEA5360351.1"/>
    </source>
</evidence>
<evidence type="ECO:0000259" key="3">
    <source>
        <dbReference type="PROSITE" id="PS50043"/>
    </source>
</evidence>
<organism evidence="4 5">
    <name type="scientific">Amycolatopsis heterodermiae</name>
    <dbReference type="NCBI Taxonomy" id="3110235"/>
    <lineage>
        <taxon>Bacteria</taxon>
        <taxon>Bacillati</taxon>
        <taxon>Actinomycetota</taxon>
        <taxon>Actinomycetes</taxon>
        <taxon>Pseudonocardiales</taxon>
        <taxon>Pseudonocardiaceae</taxon>
        <taxon>Amycolatopsis</taxon>
    </lineage>
</organism>
<reference evidence="4 5" key="1">
    <citation type="submission" date="2023-12" db="EMBL/GenBank/DDBJ databases">
        <title>Amycolatopsis sp. V23-08.</title>
        <authorList>
            <person name="Somphong A."/>
        </authorList>
    </citation>
    <scope>NUCLEOTIDE SEQUENCE [LARGE SCALE GENOMIC DNA]</scope>
    <source>
        <strain evidence="4 5">V23-08</strain>
    </source>
</reference>
<dbReference type="SUPFAM" id="SSF52540">
    <property type="entry name" value="P-loop containing nucleoside triphosphate hydrolases"/>
    <property type="match status" value="1"/>
</dbReference>
<gene>
    <name evidence="4" type="ORF">VA596_12460</name>
</gene>
<keyword evidence="2" id="KW-0067">ATP-binding</keyword>
<proteinExistence type="predicted"/>
<dbReference type="InterPro" id="IPR000792">
    <property type="entry name" value="Tscrpt_reg_LuxR_C"/>
</dbReference>
<keyword evidence="1" id="KW-0547">Nucleotide-binding</keyword>
<dbReference type="CDD" id="cd06170">
    <property type="entry name" value="LuxR_C_like"/>
    <property type="match status" value="1"/>
</dbReference>
<accession>A0ABU5R4W6</accession>
<dbReference type="PANTHER" id="PTHR16305:SF35">
    <property type="entry name" value="TRANSCRIPTIONAL ACTIVATOR DOMAIN"/>
    <property type="match status" value="1"/>
</dbReference>
<dbReference type="SMART" id="SM00421">
    <property type="entry name" value="HTH_LUXR"/>
    <property type="match status" value="1"/>
</dbReference>
<dbReference type="PROSITE" id="PS50043">
    <property type="entry name" value="HTH_LUXR_2"/>
    <property type="match status" value="1"/>
</dbReference>
<dbReference type="PRINTS" id="PR00038">
    <property type="entry name" value="HTHLUXR"/>
</dbReference>
<dbReference type="SUPFAM" id="SSF46894">
    <property type="entry name" value="C-terminal effector domain of the bipartite response regulators"/>
    <property type="match status" value="1"/>
</dbReference>
<dbReference type="RefSeq" id="WP_323326414.1">
    <property type="nucleotide sequence ID" value="NZ_JAYFSI010000002.1"/>
</dbReference>
<dbReference type="InterPro" id="IPR027417">
    <property type="entry name" value="P-loop_NTPase"/>
</dbReference>
<feature type="domain" description="HTH luxR-type" evidence="3">
    <location>
        <begin position="877"/>
        <end position="942"/>
    </location>
</feature>
<dbReference type="Pfam" id="PF00196">
    <property type="entry name" value="GerE"/>
    <property type="match status" value="1"/>
</dbReference>
<dbReference type="EMBL" id="JAYFSI010000002">
    <property type="protein sequence ID" value="MEA5360351.1"/>
    <property type="molecule type" value="Genomic_DNA"/>
</dbReference>
<evidence type="ECO:0000256" key="1">
    <source>
        <dbReference type="ARBA" id="ARBA00022741"/>
    </source>
</evidence>
<dbReference type="InterPro" id="IPR036388">
    <property type="entry name" value="WH-like_DNA-bd_sf"/>
</dbReference>
<name>A0ABU5R4W6_9PSEU</name>
<dbReference type="Proteomes" id="UP001304298">
    <property type="component" value="Unassembled WGS sequence"/>
</dbReference>
<evidence type="ECO:0000256" key="2">
    <source>
        <dbReference type="ARBA" id="ARBA00022840"/>
    </source>
</evidence>
<dbReference type="Pfam" id="PF13191">
    <property type="entry name" value="AAA_16"/>
    <property type="match status" value="1"/>
</dbReference>